<dbReference type="SUPFAM" id="SSF51206">
    <property type="entry name" value="cAMP-binding domain-like"/>
    <property type="match status" value="2"/>
</dbReference>
<dbReference type="EMBL" id="JAIZAY010000016">
    <property type="protein sequence ID" value="KAJ8027217.1"/>
    <property type="molecule type" value="Genomic_DNA"/>
</dbReference>
<dbReference type="OrthoDB" id="421226at2759"/>
<dbReference type="PROSITE" id="PS50042">
    <property type="entry name" value="CNMP_BINDING_3"/>
    <property type="match status" value="2"/>
</dbReference>
<evidence type="ECO:0000259" key="1">
    <source>
        <dbReference type="PROSITE" id="PS50042"/>
    </source>
</evidence>
<dbReference type="InterPro" id="IPR000595">
    <property type="entry name" value="cNMP-bd_dom"/>
</dbReference>
<organism evidence="2 3">
    <name type="scientific">Holothuria leucospilota</name>
    <name type="common">Black long sea cucumber</name>
    <name type="synonym">Mertensiothuria leucospilota</name>
    <dbReference type="NCBI Taxonomy" id="206669"/>
    <lineage>
        <taxon>Eukaryota</taxon>
        <taxon>Metazoa</taxon>
        <taxon>Echinodermata</taxon>
        <taxon>Eleutherozoa</taxon>
        <taxon>Echinozoa</taxon>
        <taxon>Holothuroidea</taxon>
        <taxon>Aspidochirotacea</taxon>
        <taxon>Aspidochirotida</taxon>
        <taxon>Holothuriidae</taxon>
        <taxon>Holothuria</taxon>
    </lineage>
</organism>
<dbReference type="SMART" id="SM00100">
    <property type="entry name" value="cNMP"/>
    <property type="match status" value="2"/>
</dbReference>
<dbReference type="InterPro" id="IPR018490">
    <property type="entry name" value="cNMP-bd_dom_sf"/>
</dbReference>
<dbReference type="GO" id="GO:0005634">
    <property type="term" value="C:nucleus"/>
    <property type="evidence" value="ECO:0007669"/>
    <property type="project" value="TreeGrafter"/>
</dbReference>
<dbReference type="GO" id="GO:0003677">
    <property type="term" value="F:DNA binding"/>
    <property type="evidence" value="ECO:0007669"/>
    <property type="project" value="TreeGrafter"/>
</dbReference>
<accession>A0A9Q0YRD8</accession>
<comment type="caution">
    <text evidence="2">The sequence shown here is derived from an EMBL/GenBank/DDBJ whole genome shotgun (WGS) entry which is preliminary data.</text>
</comment>
<reference evidence="2" key="1">
    <citation type="submission" date="2021-10" db="EMBL/GenBank/DDBJ databases">
        <title>Tropical sea cucumber genome reveals ecological adaptation and Cuvierian tubules defense mechanism.</title>
        <authorList>
            <person name="Chen T."/>
        </authorList>
    </citation>
    <scope>NUCLEOTIDE SEQUENCE</scope>
    <source>
        <strain evidence="2">Nanhai2018</strain>
        <tissue evidence="2">Muscle</tissue>
    </source>
</reference>
<dbReference type="Pfam" id="PF00027">
    <property type="entry name" value="cNMP_binding"/>
    <property type="match status" value="2"/>
</dbReference>
<dbReference type="InterPro" id="IPR050863">
    <property type="entry name" value="CenT-Element_Derived"/>
</dbReference>
<evidence type="ECO:0000313" key="2">
    <source>
        <dbReference type="EMBL" id="KAJ8027217.1"/>
    </source>
</evidence>
<gene>
    <name evidence="2" type="ORF">HOLleu_32295</name>
</gene>
<proteinExistence type="predicted"/>
<feature type="domain" description="Cyclic nucleotide-binding" evidence="1">
    <location>
        <begin position="16"/>
        <end position="128"/>
    </location>
</feature>
<dbReference type="InterPro" id="IPR014710">
    <property type="entry name" value="RmlC-like_jellyroll"/>
</dbReference>
<dbReference type="AlphaFoldDB" id="A0A9Q0YRD8"/>
<dbReference type="Proteomes" id="UP001152320">
    <property type="component" value="Chromosome 16"/>
</dbReference>
<keyword evidence="3" id="KW-1185">Reference proteome</keyword>
<dbReference type="PANTHER" id="PTHR19303">
    <property type="entry name" value="TRANSPOSON"/>
    <property type="match status" value="1"/>
</dbReference>
<feature type="domain" description="Cyclic nucleotide-binding" evidence="1">
    <location>
        <begin position="174"/>
        <end position="249"/>
    </location>
</feature>
<dbReference type="Pfam" id="PF03184">
    <property type="entry name" value="DDE_1"/>
    <property type="match status" value="1"/>
</dbReference>
<sequence length="750" mass="84614">MLRQCLYQLPFPPDAITEDVVQRMAMAVEKVEVIESQFVLLKGNRAKGIYIVTNGEAQVLSSQGDTIANLLPGDFFGELSTLFYIPCTATVQALEGTSLLLIKMEKLRKALGEEKVVSVGLEEYFVRRKYFDTSGAVPQAENLLKIAKLDMKKWGESAVKYILELVSPNSEVGPVTLIPPNTFICHEGEKVDEITIITKGLVASMQEKKMVSELDANYWPLWFGEREHFTDRRPTITVRTITACQAVVIKFSEIAMAKNQYKDDVSTSLRYWNDKWRKKTSQLEKVGLSARNSAKVEIQVLIRRLHESGIVSNAPVALYHQLAMASLPKHCQDGAIIYDPKPIGGTTGRPKGRKKKSRINDSVWSMTLEDAEQLIEDDDKLFLVLQGSIGVVGVNTTSFRSGLPVSRNSLSFRYAGNIKRARARVSVEDIEAYFKQLEPVLTDIELSHVYNYDETNVTDEPGAKKVVVPRGMKRVERVQEHSKMTVSLMVCGSAAGEMLLPFIVYKAQNLYENWTTYGPPGAKYDATPGGWFDTRTFTHWFLELFLPHVSDQEGVKVLVGDNLGSHFSPDVVSAAISNNIYFTALPPNSTHLTQPLDVVFFRPMKVMWRSVLNTWRIKTRRQGSIPKEVFPSLLRDLWQQMEINSPSNFCSGFRETGLCPLDPQQVLKNLPGSTTKLQEGTKERDADVIGRDFDDSLIQLLKENHGQKDQPKQKCGRKLSLVPRSRWSPSLPRTNVQLLLWEQELRTTMF</sequence>
<protein>
    <submittedName>
        <fullName evidence="2">Jerky protein-like-like</fullName>
    </submittedName>
</protein>
<evidence type="ECO:0000313" key="3">
    <source>
        <dbReference type="Proteomes" id="UP001152320"/>
    </source>
</evidence>
<dbReference type="CDD" id="cd00038">
    <property type="entry name" value="CAP_ED"/>
    <property type="match status" value="2"/>
</dbReference>
<dbReference type="Gene3D" id="2.60.120.10">
    <property type="entry name" value="Jelly Rolls"/>
    <property type="match status" value="2"/>
</dbReference>
<dbReference type="PANTHER" id="PTHR19303:SF74">
    <property type="entry name" value="POGO TRANSPOSABLE ELEMENT WITH KRAB DOMAIN"/>
    <property type="match status" value="1"/>
</dbReference>
<name>A0A9Q0YRD8_HOLLE</name>
<dbReference type="InterPro" id="IPR004875">
    <property type="entry name" value="DDE_SF_endonuclease_dom"/>
</dbReference>